<reference evidence="2" key="1">
    <citation type="submission" date="2021-01" db="EMBL/GenBank/DDBJ databases">
        <title>Whole genome shotgun sequence of Rugosimonospora africana NBRC 104875.</title>
        <authorList>
            <person name="Komaki H."/>
            <person name="Tamura T."/>
        </authorList>
    </citation>
    <scope>NUCLEOTIDE SEQUENCE</scope>
    <source>
        <strain evidence="2">NBRC 104875</strain>
    </source>
</reference>
<proteinExistence type="predicted"/>
<dbReference type="RefSeq" id="WP_203916040.1">
    <property type="nucleotide sequence ID" value="NZ_BONZ01000006.1"/>
</dbReference>
<dbReference type="Proteomes" id="UP000642748">
    <property type="component" value="Unassembled WGS sequence"/>
</dbReference>
<evidence type="ECO:0008006" key="4">
    <source>
        <dbReference type="Google" id="ProtNLM"/>
    </source>
</evidence>
<keyword evidence="1" id="KW-1133">Transmembrane helix</keyword>
<comment type="caution">
    <text evidence="2">The sequence shown here is derived from an EMBL/GenBank/DDBJ whole genome shotgun (WGS) entry which is preliminary data.</text>
</comment>
<dbReference type="Pfam" id="PF10724">
    <property type="entry name" value="DUF2516"/>
    <property type="match status" value="1"/>
</dbReference>
<feature type="transmembrane region" description="Helical" evidence="1">
    <location>
        <begin position="6"/>
        <end position="33"/>
    </location>
</feature>
<organism evidence="2 3">
    <name type="scientific">Rugosimonospora africana</name>
    <dbReference type="NCBI Taxonomy" id="556532"/>
    <lineage>
        <taxon>Bacteria</taxon>
        <taxon>Bacillati</taxon>
        <taxon>Actinomycetota</taxon>
        <taxon>Actinomycetes</taxon>
        <taxon>Micromonosporales</taxon>
        <taxon>Micromonosporaceae</taxon>
        <taxon>Rugosimonospora</taxon>
    </lineage>
</organism>
<sequence length="104" mass="11160">MVVAAPLFYITVTNVVTYALTLVCLIIELFAFVNCLTQRADAFQIVGRIPKGGWLAMTGAALLVTLLFGSVRSFLGLIAITVAAVYLLDLRPALRDAVDGQGSW</sequence>
<accession>A0A8J3QNM0</accession>
<dbReference type="EMBL" id="BONZ01000006">
    <property type="protein sequence ID" value="GIH12336.1"/>
    <property type="molecule type" value="Genomic_DNA"/>
</dbReference>
<keyword evidence="1" id="KW-0472">Membrane</keyword>
<dbReference type="InterPro" id="IPR019662">
    <property type="entry name" value="DUF2516"/>
</dbReference>
<gene>
    <name evidence="2" type="ORF">Raf01_05080</name>
</gene>
<evidence type="ECO:0000313" key="2">
    <source>
        <dbReference type="EMBL" id="GIH12336.1"/>
    </source>
</evidence>
<protein>
    <recommendedName>
        <fullName evidence="4">DUF2516 family protein</fullName>
    </recommendedName>
</protein>
<feature type="transmembrane region" description="Helical" evidence="1">
    <location>
        <begin position="54"/>
        <end position="87"/>
    </location>
</feature>
<dbReference type="AlphaFoldDB" id="A0A8J3QNM0"/>
<name>A0A8J3QNM0_9ACTN</name>
<keyword evidence="1" id="KW-0812">Transmembrane</keyword>
<evidence type="ECO:0000313" key="3">
    <source>
        <dbReference type="Proteomes" id="UP000642748"/>
    </source>
</evidence>
<evidence type="ECO:0000256" key="1">
    <source>
        <dbReference type="SAM" id="Phobius"/>
    </source>
</evidence>
<keyword evidence="3" id="KW-1185">Reference proteome</keyword>